<gene>
    <name evidence="1" type="ORF">GCK72_017075</name>
</gene>
<dbReference type="AlphaFoldDB" id="A0A6A5G783"/>
<protein>
    <submittedName>
        <fullName evidence="1">Uncharacterized protein</fullName>
    </submittedName>
</protein>
<dbReference type="Proteomes" id="UP000483820">
    <property type="component" value="Chromosome V"/>
</dbReference>
<dbReference type="KEGG" id="crq:GCK72_017075"/>
<sequence>MKLHIILDHMVPNIRFESSPMLSSAAPFERLNQSLGRNTDVYTTRSLIDMTTKFMASHRANYYCEKSVDSSEFLFHDFPCAGTKDPVKLKKSSEPSSCCRKSPEPLTCCRKLNEFTEYYSFIIPISPNKQMRL</sequence>
<evidence type="ECO:0000313" key="1">
    <source>
        <dbReference type="EMBL" id="KAF1750525.1"/>
    </source>
</evidence>
<organism evidence="1 2">
    <name type="scientific">Caenorhabditis remanei</name>
    <name type="common">Caenorhabditis vulgaris</name>
    <dbReference type="NCBI Taxonomy" id="31234"/>
    <lineage>
        <taxon>Eukaryota</taxon>
        <taxon>Metazoa</taxon>
        <taxon>Ecdysozoa</taxon>
        <taxon>Nematoda</taxon>
        <taxon>Chromadorea</taxon>
        <taxon>Rhabditida</taxon>
        <taxon>Rhabditina</taxon>
        <taxon>Rhabditomorpha</taxon>
        <taxon>Rhabditoidea</taxon>
        <taxon>Rhabditidae</taxon>
        <taxon>Peloderinae</taxon>
        <taxon>Caenorhabditis</taxon>
    </lineage>
</organism>
<dbReference type="CTD" id="9810709"/>
<comment type="caution">
    <text evidence="1">The sequence shown here is derived from an EMBL/GenBank/DDBJ whole genome shotgun (WGS) entry which is preliminary data.</text>
</comment>
<proteinExistence type="predicted"/>
<evidence type="ECO:0000313" key="2">
    <source>
        <dbReference type="Proteomes" id="UP000483820"/>
    </source>
</evidence>
<dbReference type="EMBL" id="WUAV01000005">
    <property type="protein sequence ID" value="KAF1750525.1"/>
    <property type="molecule type" value="Genomic_DNA"/>
</dbReference>
<reference evidence="1 2" key="1">
    <citation type="submission" date="2019-12" db="EMBL/GenBank/DDBJ databases">
        <title>Chromosome-level assembly of the Caenorhabditis remanei genome.</title>
        <authorList>
            <person name="Teterina A.A."/>
            <person name="Willis J.H."/>
            <person name="Phillips P.C."/>
        </authorList>
    </citation>
    <scope>NUCLEOTIDE SEQUENCE [LARGE SCALE GENOMIC DNA]</scope>
    <source>
        <strain evidence="1 2">PX506</strain>
        <tissue evidence="1">Whole organism</tissue>
    </source>
</reference>
<accession>A0A6A5G783</accession>
<dbReference type="RefSeq" id="XP_053580781.1">
    <property type="nucleotide sequence ID" value="XM_053731868.1"/>
</dbReference>
<name>A0A6A5G783_CAERE</name>
<dbReference type="GeneID" id="9810709"/>